<proteinExistence type="inferred from homology"/>
<evidence type="ECO:0000256" key="6">
    <source>
        <dbReference type="RuleBase" id="RU003345"/>
    </source>
</evidence>
<accession>A0ABP4WY73</accession>
<dbReference type="EMBL" id="BAAALS010000018">
    <property type="protein sequence ID" value="GAA1763204.1"/>
    <property type="molecule type" value="Genomic_DNA"/>
</dbReference>
<dbReference type="RefSeq" id="WP_344083441.1">
    <property type="nucleotide sequence ID" value="NZ_BAAALS010000018.1"/>
</dbReference>
<dbReference type="InterPro" id="IPR016162">
    <property type="entry name" value="Ald_DH_N"/>
</dbReference>
<dbReference type="PROSITE" id="PS00687">
    <property type="entry name" value="ALDEHYDE_DEHYDR_GLU"/>
    <property type="match status" value="1"/>
</dbReference>
<dbReference type="PANTHER" id="PTHR42804">
    <property type="entry name" value="ALDEHYDE DEHYDROGENASE"/>
    <property type="match status" value="1"/>
</dbReference>
<evidence type="ECO:0000256" key="4">
    <source>
        <dbReference type="ARBA" id="ARBA00049194"/>
    </source>
</evidence>
<comment type="caution">
    <text evidence="8">The sequence shown here is derived from an EMBL/GenBank/DDBJ whole genome shotgun (WGS) entry which is preliminary data.</text>
</comment>
<comment type="similarity">
    <text evidence="1 6">Belongs to the aldehyde dehydrogenase family.</text>
</comment>
<dbReference type="Gene3D" id="3.40.309.10">
    <property type="entry name" value="Aldehyde Dehydrogenase, Chain A, domain 2"/>
    <property type="match status" value="1"/>
</dbReference>
<dbReference type="Proteomes" id="UP001500655">
    <property type="component" value="Unassembled WGS sequence"/>
</dbReference>
<dbReference type="CDD" id="cd07138">
    <property type="entry name" value="ALDH_CddD_SSP0762"/>
    <property type="match status" value="1"/>
</dbReference>
<feature type="active site" evidence="5">
    <location>
        <position position="257"/>
    </location>
</feature>
<dbReference type="InterPro" id="IPR015590">
    <property type="entry name" value="Aldehyde_DH_dom"/>
</dbReference>
<dbReference type="InterPro" id="IPR029510">
    <property type="entry name" value="Ald_DH_CS_GLU"/>
</dbReference>
<reference evidence="9" key="1">
    <citation type="journal article" date="2019" name="Int. J. Syst. Evol. Microbiol.">
        <title>The Global Catalogue of Microorganisms (GCM) 10K type strain sequencing project: providing services to taxonomists for standard genome sequencing and annotation.</title>
        <authorList>
            <consortium name="The Broad Institute Genomics Platform"/>
            <consortium name="The Broad Institute Genome Sequencing Center for Infectious Disease"/>
            <person name="Wu L."/>
            <person name="Ma J."/>
        </authorList>
    </citation>
    <scope>NUCLEOTIDE SEQUENCE [LARGE SCALE GENOMIC DNA]</scope>
    <source>
        <strain evidence="9">JCM 13249</strain>
    </source>
</reference>
<organism evidence="8 9">
    <name type="scientific">Luedemannella helvata</name>
    <dbReference type="NCBI Taxonomy" id="349315"/>
    <lineage>
        <taxon>Bacteria</taxon>
        <taxon>Bacillati</taxon>
        <taxon>Actinomycetota</taxon>
        <taxon>Actinomycetes</taxon>
        <taxon>Micromonosporales</taxon>
        <taxon>Micromonosporaceae</taxon>
        <taxon>Luedemannella</taxon>
    </lineage>
</organism>
<dbReference type="Pfam" id="PF00171">
    <property type="entry name" value="Aldedh"/>
    <property type="match status" value="1"/>
</dbReference>
<keyword evidence="2 6" id="KW-0560">Oxidoreductase</keyword>
<gene>
    <name evidence="8" type="ORF">GCM10009681_37850</name>
</gene>
<name>A0ABP4WY73_9ACTN</name>
<feature type="domain" description="Aldehyde dehydrogenase" evidence="7">
    <location>
        <begin position="25"/>
        <end position="481"/>
    </location>
</feature>
<evidence type="ECO:0000256" key="2">
    <source>
        <dbReference type="ARBA" id="ARBA00023002"/>
    </source>
</evidence>
<dbReference type="EC" id="1.2.1.3" evidence="3"/>
<dbReference type="InterPro" id="IPR016160">
    <property type="entry name" value="Ald_DH_CS_CYS"/>
</dbReference>
<dbReference type="InterPro" id="IPR016163">
    <property type="entry name" value="Ald_DH_C"/>
</dbReference>
<dbReference type="PANTHER" id="PTHR42804:SF1">
    <property type="entry name" value="ALDEHYDE DEHYDROGENASE-RELATED"/>
    <property type="match status" value="1"/>
</dbReference>
<dbReference type="SUPFAM" id="SSF53720">
    <property type="entry name" value="ALDH-like"/>
    <property type="match status" value="1"/>
</dbReference>
<evidence type="ECO:0000259" key="7">
    <source>
        <dbReference type="Pfam" id="PF00171"/>
    </source>
</evidence>
<evidence type="ECO:0000256" key="3">
    <source>
        <dbReference type="ARBA" id="ARBA00024226"/>
    </source>
</evidence>
<dbReference type="Gene3D" id="3.40.605.10">
    <property type="entry name" value="Aldehyde Dehydrogenase, Chain A, domain 1"/>
    <property type="match status" value="1"/>
</dbReference>
<evidence type="ECO:0000313" key="8">
    <source>
        <dbReference type="EMBL" id="GAA1763204.1"/>
    </source>
</evidence>
<comment type="catalytic activity">
    <reaction evidence="4">
        <text>an aldehyde + NAD(+) + H2O = a carboxylate + NADH + 2 H(+)</text>
        <dbReference type="Rhea" id="RHEA:16185"/>
        <dbReference type="ChEBI" id="CHEBI:15377"/>
        <dbReference type="ChEBI" id="CHEBI:15378"/>
        <dbReference type="ChEBI" id="CHEBI:17478"/>
        <dbReference type="ChEBI" id="CHEBI:29067"/>
        <dbReference type="ChEBI" id="CHEBI:57540"/>
        <dbReference type="ChEBI" id="CHEBI:57945"/>
        <dbReference type="EC" id="1.2.1.3"/>
    </reaction>
</comment>
<dbReference type="PROSITE" id="PS00070">
    <property type="entry name" value="ALDEHYDE_DEHYDR_CYS"/>
    <property type="match status" value="1"/>
</dbReference>
<sequence length="483" mass="49382">MTVPNPARAAAHLTGRDHLYVDGAWVAPAGTGVIEVTDPTTEEVIGTVPAGEAADVDAAVRAARAAFGPWSALPAATRAAHLGRLLDALTSRAPLIATTVARELGTPLKVATRVQAGLPLAVLKSYVSLAATAEATEEVGNSLVVREPVGVVGAITPWNYPLHQVVAKVGAALAAGCTVVVKPAELTPLTAYLLFDAAHEAGLPPGVLNLVTGTGPVVGAALAGHPDVDMVSFTGSTATGAHVSRAAADRIARVALELGGKSANVILDDADLARAVKVGVGNCLLNSGQTCTAWTRMLVPRDRYGEAVALAASMAAGYALGDPFDEATRLGPLVSAGQRERVRGYLAKGVADGARVVCGGLDADVPAKGYFVAPTVLADVHPDSVVAQEEIFGPVLAVLAYDDEDEAVAIANNSRYGLAGAVWSGDPERALRVARRLRTGAVDINGGAFNPLAPFGGYKQSGIGRELGAHGLAEFQQIKAIQR</sequence>
<evidence type="ECO:0000256" key="1">
    <source>
        <dbReference type="ARBA" id="ARBA00009986"/>
    </source>
</evidence>
<evidence type="ECO:0000313" key="9">
    <source>
        <dbReference type="Proteomes" id="UP001500655"/>
    </source>
</evidence>
<protein>
    <recommendedName>
        <fullName evidence="3">aldehyde dehydrogenase (NAD(+))</fullName>
        <ecNumber evidence="3">1.2.1.3</ecNumber>
    </recommendedName>
</protein>
<dbReference type="InterPro" id="IPR016161">
    <property type="entry name" value="Ald_DH/histidinol_DH"/>
</dbReference>
<evidence type="ECO:0000256" key="5">
    <source>
        <dbReference type="PROSITE-ProRule" id="PRU10007"/>
    </source>
</evidence>
<keyword evidence="9" id="KW-1185">Reference proteome</keyword>